<feature type="compositionally biased region" description="Basic and acidic residues" evidence="1">
    <location>
        <begin position="1"/>
        <end position="19"/>
    </location>
</feature>
<comment type="caution">
    <text evidence="2">The sequence shown here is derived from an EMBL/GenBank/DDBJ whole genome shotgun (WGS) entry which is preliminary data.</text>
</comment>
<evidence type="ECO:0000313" key="3">
    <source>
        <dbReference type="Proteomes" id="UP001152622"/>
    </source>
</evidence>
<sequence>MRAARERPDWVRHRQEHLVTKNGRISTAFPPPWPQPGKTRNKNKHADLAANAHTRPARLDTTQLPSRFTGLKRVWGSRNRLGILTQQKESTPERERERVGGKEGERETTKEEEEEDVPKSRKMLHNKEKQWPKRRFKKVFLQNGIQRKSVLGSNGDSSTNGKVPTPEATGDSPLPLRAERPYLGRSDGGVRRMKPDSDPSLPARKGGRRRDRESHFIPQLSTRSIQRPGTLIPPLLHSICTPCPSARGREGGLAVGGLAAATANAAVLLLLHLRLGDRSAQFGGEFYGGLSLCLSVNE</sequence>
<dbReference type="EMBL" id="JAINUF010000018">
    <property type="protein sequence ID" value="KAJ8338120.1"/>
    <property type="molecule type" value="Genomic_DNA"/>
</dbReference>
<feature type="compositionally biased region" description="Polar residues" evidence="1">
    <location>
        <begin position="147"/>
        <end position="162"/>
    </location>
</feature>
<evidence type="ECO:0000313" key="2">
    <source>
        <dbReference type="EMBL" id="KAJ8338120.1"/>
    </source>
</evidence>
<dbReference type="Proteomes" id="UP001152622">
    <property type="component" value="Chromosome 18"/>
</dbReference>
<feature type="compositionally biased region" description="Basic and acidic residues" evidence="1">
    <location>
        <begin position="90"/>
        <end position="109"/>
    </location>
</feature>
<organism evidence="2 3">
    <name type="scientific">Synaphobranchus kaupii</name>
    <name type="common">Kaup's arrowtooth eel</name>
    <dbReference type="NCBI Taxonomy" id="118154"/>
    <lineage>
        <taxon>Eukaryota</taxon>
        <taxon>Metazoa</taxon>
        <taxon>Chordata</taxon>
        <taxon>Craniata</taxon>
        <taxon>Vertebrata</taxon>
        <taxon>Euteleostomi</taxon>
        <taxon>Actinopterygii</taxon>
        <taxon>Neopterygii</taxon>
        <taxon>Teleostei</taxon>
        <taxon>Anguilliformes</taxon>
        <taxon>Synaphobranchidae</taxon>
        <taxon>Synaphobranchus</taxon>
    </lineage>
</organism>
<accession>A0A9Q1EG11</accession>
<reference evidence="2" key="1">
    <citation type="journal article" date="2023" name="Science">
        <title>Genome structures resolve the early diversification of teleost fishes.</title>
        <authorList>
            <person name="Parey E."/>
            <person name="Louis A."/>
            <person name="Montfort J."/>
            <person name="Bouchez O."/>
            <person name="Roques C."/>
            <person name="Iampietro C."/>
            <person name="Lluch J."/>
            <person name="Castinel A."/>
            <person name="Donnadieu C."/>
            <person name="Desvignes T."/>
            <person name="Floi Bucao C."/>
            <person name="Jouanno E."/>
            <person name="Wen M."/>
            <person name="Mejri S."/>
            <person name="Dirks R."/>
            <person name="Jansen H."/>
            <person name="Henkel C."/>
            <person name="Chen W.J."/>
            <person name="Zahm M."/>
            <person name="Cabau C."/>
            <person name="Klopp C."/>
            <person name="Thompson A.W."/>
            <person name="Robinson-Rechavi M."/>
            <person name="Braasch I."/>
            <person name="Lecointre G."/>
            <person name="Bobe J."/>
            <person name="Postlethwait J.H."/>
            <person name="Berthelot C."/>
            <person name="Roest Crollius H."/>
            <person name="Guiguen Y."/>
        </authorList>
    </citation>
    <scope>NUCLEOTIDE SEQUENCE</scope>
    <source>
        <strain evidence="2">WJC10195</strain>
    </source>
</reference>
<gene>
    <name evidence="2" type="ORF">SKAU_G00370860</name>
</gene>
<protein>
    <submittedName>
        <fullName evidence="2">Uncharacterized protein</fullName>
    </submittedName>
</protein>
<feature type="compositionally biased region" description="Basic and acidic residues" evidence="1">
    <location>
        <begin position="177"/>
        <end position="197"/>
    </location>
</feature>
<proteinExistence type="predicted"/>
<name>A0A9Q1EG11_SYNKA</name>
<keyword evidence="3" id="KW-1185">Reference proteome</keyword>
<feature type="region of interest" description="Disordered" evidence="1">
    <location>
        <begin position="1"/>
        <end position="60"/>
    </location>
</feature>
<evidence type="ECO:0000256" key="1">
    <source>
        <dbReference type="SAM" id="MobiDB-lite"/>
    </source>
</evidence>
<feature type="region of interest" description="Disordered" evidence="1">
    <location>
        <begin position="147"/>
        <end position="217"/>
    </location>
</feature>
<feature type="region of interest" description="Disordered" evidence="1">
    <location>
        <begin position="82"/>
        <end position="130"/>
    </location>
</feature>
<dbReference type="AlphaFoldDB" id="A0A9Q1EG11"/>